<evidence type="ECO:0000313" key="1">
    <source>
        <dbReference type="EMBL" id="RRT73349.1"/>
    </source>
</evidence>
<dbReference type="Proteomes" id="UP000287651">
    <property type="component" value="Unassembled WGS sequence"/>
</dbReference>
<dbReference type="AlphaFoldDB" id="A0A427AAW9"/>
<evidence type="ECO:0000313" key="2">
    <source>
        <dbReference type="Proteomes" id="UP000287651"/>
    </source>
</evidence>
<name>A0A427AAW9_ENSVE</name>
<organism evidence="1 2">
    <name type="scientific">Ensete ventricosum</name>
    <name type="common">Abyssinian banana</name>
    <name type="synonym">Musa ensete</name>
    <dbReference type="NCBI Taxonomy" id="4639"/>
    <lineage>
        <taxon>Eukaryota</taxon>
        <taxon>Viridiplantae</taxon>
        <taxon>Streptophyta</taxon>
        <taxon>Embryophyta</taxon>
        <taxon>Tracheophyta</taxon>
        <taxon>Spermatophyta</taxon>
        <taxon>Magnoliopsida</taxon>
        <taxon>Liliopsida</taxon>
        <taxon>Zingiberales</taxon>
        <taxon>Musaceae</taxon>
        <taxon>Ensete</taxon>
    </lineage>
</organism>
<sequence length="138" mass="14610">MIMNLKDGSRCIVNRNEDLTAIDFDDDVSLAENEVVVLSTAVNILTSVDFDGNDMVERGHWLLQQQRGVAIAAATTRAVARAVSKGAAGEEGELSVEKVAMATGAGEEEIAEATAKAILRKASCWQLMGAEGEGHSYG</sequence>
<comment type="caution">
    <text evidence="1">The sequence shown here is derived from an EMBL/GenBank/DDBJ whole genome shotgun (WGS) entry which is preliminary data.</text>
</comment>
<proteinExistence type="predicted"/>
<dbReference type="EMBL" id="AMZH03003119">
    <property type="protein sequence ID" value="RRT73349.1"/>
    <property type="molecule type" value="Genomic_DNA"/>
</dbReference>
<accession>A0A427AAW9</accession>
<gene>
    <name evidence="1" type="ORF">B296_00013412</name>
</gene>
<reference evidence="1 2" key="1">
    <citation type="journal article" date="2014" name="Agronomy (Basel)">
        <title>A Draft Genome Sequence for Ensete ventricosum, the Drought-Tolerant Tree Against Hunger.</title>
        <authorList>
            <person name="Harrison J."/>
            <person name="Moore K.A."/>
            <person name="Paszkiewicz K."/>
            <person name="Jones T."/>
            <person name="Grant M."/>
            <person name="Ambacheew D."/>
            <person name="Muzemil S."/>
            <person name="Studholme D.J."/>
        </authorList>
    </citation>
    <scope>NUCLEOTIDE SEQUENCE [LARGE SCALE GENOMIC DNA]</scope>
</reference>
<protein>
    <submittedName>
        <fullName evidence="1">Uncharacterized protein</fullName>
    </submittedName>
</protein>